<protein>
    <recommendedName>
        <fullName evidence="1">chorismate mutase</fullName>
        <ecNumber evidence="1">5.4.99.5</ecNumber>
    </recommendedName>
</protein>
<dbReference type="PANTHER" id="PTHR38041:SF1">
    <property type="entry name" value="CHORISMATE MUTASE"/>
    <property type="match status" value="1"/>
</dbReference>
<dbReference type="AlphaFoldDB" id="A0A1G7VCE3"/>
<evidence type="ECO:0000256" key="1">
    <source>
        <dbReference type="ARBA" id="ARBA00012404"/>
    </source>
</evidence>
<dbReference type="PIRSF" id="PIRSF029775">
    <property type="entry name" value="Isochor_pyr_lyas"/>
    <property type="match status" value="1"/>
</dbReference>
<keyword evidence="5" id="KW-0670">Pyruvate</keyword>
<name>A0A1G7VCE3_9PROT</name>
<dbReference type="GO" id="GO:0009697">
    <property type="term" value="P:salicylic acid biosynthetic process"/>
    <property type="evidence" value="ECO:0007669"/>
    <property type="project" value="InterPro"/>
</dbReference>
<evidence type="ECO:0000313" key="5">
    <source>
        <dbReference type="EMBL" id="SDG57019.1"/>
    </source>
</evidence>
<dbReference type="InterPro" id="IPR051331">
    <property type="entry name" value="Chorismate_mutase-related"/>
</dbReference>
<dbReference type="InterPro" id="IPR036263">
    <property type="entry name" value="Chorismate_II_sf"/>
</dbReference>
<dbReference type="GO" id="GO:0016835">
    <property type="term" value="F:carbon-oxygen lyase activity"/>
    <property type="evidence" value="ECO:0007669"/>
    <property type="project" value="InterPro"/>
</dbReference>
<dbReference type="InterPro" id="IPR002701">
    <property type="entry name" value="CM_II_prokaryot"/>
</dbReference>
<organism evidence="5 6">
    <name type="scientific">Limimonas halophila</name>
    <dbReference type="NCBI Taxonomy" id="1082479"/>
    <lineage>
        <taxon>Bacteria</taxon>
        <taxon>Pseudomonadati</taxon>
        <taxon>Pseudomonadota</taxon>
        <taxon>Alphaproteobacteria</taxon>
        <taxon>Rhodospirillales</taxon>
        <taxon>Rhodovibrionaceae</taxon>
        <taxon>Limimonas</taxon>
    </lineage>
</organism>
<keyword evidence="2" id="KW-0413">Isomerase</keyword>
<feature type="binding site" evidence="3">
    <location>
        <position position="32"/>
    </location>
    <ligand>
        <name>substrate</name>
    </ligand>
</feature>
<evidence type="ECO:0000256" key="3">
    <source>
        <dbReference type="PIRSR" id="PIRSR029775-1"/>
    </source>
</evidence>
<dbReference type="GO" id="GO:0004106">
    <property type="term" value="F:chorismate mutase activity"/>
    <property type="evidence" value="ECO:0007669"/>
    <property type="project" value="UniProtKB-EC"/>
</dbReference>
<feature type="binding site" evidence="3">
    <location>
        <position position="91"/>
    </location>
    <ligand>
        <name>substrate</name>
    </ligand>
</feature>
<reference evidence="5 6" key="1">
    <citation type="submission" date="2016-10" db="EMBL/GenBank/DDBJ databases">
        <authorList>
            <person name="de Groot N.N."/>
        </authorList>
    </citation>
    <scope>NUCLEOTIDE SEQUENCE [LARGE SCALE GENOMIC DNA]</scope>
    <source>
        <strain evidence="5 6">DSM 25584</strain>
    </source>
</reference>
<dbReference type="InterPro" id="IPR036979">
    <property type="entry name" value="CM_dom_sf"/>
</dbReference>
<dbReference type="Pfam" id="PF01817">
    <property type="entry name" value="CM_2"/>
    <property type="match status" value="1"/>
</dbReference>
<dbReference type="EMBL" id="FNCE01000026">
    <property type="protein sequence ID" value="SDG57019.1"/>
    <property type="molecule type" value="Genomic_DNA"/>
</dbReference>
<sequence length="98" mass="11388">MTRRPEDCTRMADIREGIDALDEELVALVARRMRYIARAAEIKERPEDIRDDARVEDVVAKVRAAAEREGLRPDLAEAVWRTLVETSIQYEAERYRAE</sequence>
<dbReference type="EC" id="5.4.99.5" evidence="1"/>
<dbReference type="Proteomes" id="UP000199415">
    <property type="component" value="Unassembled WGS sequence"/>
</dbReference>
<evidence type="ECO:0000259" key="4">
    <source>
        <dbReference type="PROSITE" id="PS51168"/>
    </source>
</evidence>
<accession>A0A1G7VCE3</accession>
<keyword evidence="6" id="KW-1185">Reference proteome</keyword>
<keyword evidence="5" id="KW-0456">Lyase</keyword>
<dbReference type="SUPFAM" id="SSF48600">
    <property type="entry name" value="Chorismate mutase II"/>
    <property type="match status" value="1"/>
</dbReference>
<feature type="domain" description="Chorismate mutase" evidence="4">
    <location>
        <begin position="5"/>
        <end position="95"/>
    </location>
</feature>
<dbReference type="RefSeq" id="WP_245659601.1">
    <property type="nucleotide sequence ID" value="NZ_FNCE01000026.1"/>
</dbReference>
<feature type="binding site" evidence="3">
    <location>
        <position position="43"/>
    </location>
    <ligand>
        <name>substrate</name>
    </ligand>
</feature>
<gene>
    <name evidence="5" type="ORF">SAMN05216241_1264</name>
</gene>
<dbReference type="InterPro" id="IPR008241">
    <property type="entry name" value="Isochorismate_pyruvate-lyase"/>
</dbReference>
<dbReference type="PANTHER" id="PTHR38041">
    <property type="entry name" value="CHORISMATE MUTASE"/>
    <property type="match status" value="1"/>
</dbReference>
<dbReference type="PROSITE" id="PS51168">
    <property type="entry name" value="CHORISMATE_MUT_2"/>
    <property type="match status" value="1"/>
</dbReference>
<dbReference type="STRING" id="1082479.SAMN05216241_1264"/>
<dbReference type="Gene3D" id="1.20.59.10">
    <property type="entry name" value="Chorismate mutase"/>
    <property type="match status" value="1"/>
</dbReference>
<evidence type="ECO:0000256" key="2">
    <source>
        <dbReference type="ARBA" id="ARBA00023235"/>
    </source>
</evidence>
<dbReference type="GO" id="GO:0046417">
    <property type="term" value="P:chorismate metabolic process"/>
    <property type="evidence" value="ECO:0007669"/>
    <property type="project" value="InterPro"/>
</dbReference>
<feature type="binding site" evidence="3">
    <location>
        <position position="15"/>
    </location>
    <ligand>
        <name>substrate</name>
    </ligand>
</feature>
<evidence type="ECO:0000313" key="6">
    <source>
        <dbReference type="Proteomes" id="UP000199415"/>
    </source>
</evidence>
<proteinExistence type="predicted"/>
<dbReference type="SMART" id="SM00830">
    <property type="entry name" value="CM_2"/>
    <property type="match status" value="1"/>
</dbReference>